<comment type="cofactor">
    <cofactor evidence="2">
        <name>Zn(2+)</name>
        <dbReference type="ChEBI" id="CHEBI:29105"/>
    </cofactor>
</comment>
<dbReference type="InterPro" id="IPR011650">
    <property type="entry name" value="Peptidase_M20_dimer"/>
</dbReference>
<keyword evidence="10" id="KW-0170">Cobalt</keyword>
<evidence type="ECO:0000259" key="12">
    <source>
        <dbReference type="Pfam" id="PF07687"/>
    </source>
</evidence>
<dbReference type="Gene3D" id="3.30.70.360">
    <property type="match status" value="1"/>
</dbReference>
<dbReference type="EC" id="3.5.1.18" evidence="5"/>
<dbReference type="PANTHER" id="PTHR43808:SF32">
    <property type="entry name" value="ARGE_DAPE-RELATED DEACYLASE"/>
    <property type="match status" value="1"/>
</dbReference>
<dbReference type="InterPro" id="IPR010182">
    <property type="entry name" value="ArgE/DapE"/>
</dbReference>
<dbReference type="KEGG" id="tes:BW730_04045"/>
<dbReference type="Gene3D" id="3.40.630.10">
    <property type="entry name" value="Zn peptidases"/>
    <property type="match status" value="1"/>
</dbReference>
<dbReference type="CDD" id="cd08659">
    <property type="entry name" value="M20_ArgE_DapE-like"/>
    <property type="match status" value="1"/>
</dbReference>
<dbReference type="PROSITE" id="PS00759">
    <property type="entry name" value="ARGE_DAPE_CPG2_2"/>
    <property type="match status" value="1"/>
</dbReference>
<keyword evidence="14" id="KW-1185">Reference proteome</keyword>
<evidence type="ECO:0000313" key="13">
    <source>
        <dbReference type="EMBL" id="AQP46822.1"/>
    </source>
</evidence>
<organism evidence="13 14">
    <name type="scientific">Tessaracoccus aquimaris</name>
    <dbReference type="NCBI Taxonomy" id="1332264"/>
    <lineage>
        <taxon>Bacteria</taxon>
        <taxon>Bacillati</taxon>
        <taxon>Actinomycetota</taxon>
        <taxon>Actinomycetes</taxon>
        <taxon>Propionibacteriales</taxon>
        <taxon>Propionibacteriaceae</taxon>
        <taxon>Tessaracoccus</taxon>
    </lineage>
</organism>
<comment type="pathway">
    <text evidence="3">Amino-acid biosynthesis; L-lysine biosynthesis via DAP pathway; LL-2,6-diaminopimelate from (S)-tetrahydrodipicolinate (succinylase route): step 3/3.</text>
</comment>
<evidence type="ECO:0000256" key="11">
    <source>
        <dbReference type="ARBA" id="ARBA00051301"/>
    </source>
</evidence>
<dbReference type="GO" id="GO:0046872">
    <property type="term" value="F:metal ion binding"/>
    <property type="evidence" value="ECO:0007669"/>
    <property type="project" value="UniProtKB-KW"/>
</dbReference>
<evidence type="ECO:0000256" key="3">
    <source>
        <dbReference type="ARBA" id="ARBA00005130"/>
    </source>
</evidence>
<dbReference type="GO" id="GO:0009014">
    <property type="term" value="F:succinyl-diaminopimelate desuccinylase activity"/>
    <property type="evidence" value="ECO:0007669"/>
    <property type="project" value="UniProtKB-EC"/>
</dbReference>
<dbReference type="SUPFAM" id="SSF53187">
    <property type="entry name" value="Zn-dependent exopeptidases"/>
    <property type="match status" value="1"/>
</dbReference>
<comment type="similarity">
    <text evidence="4">Belongs to the peptidase M20A family.</text>
</comment>
<reference evidence="14" key="1">
    <citation type="submission" date="2017-02" db="EMBL/GenBank/DDBJ databases">
        <title>Tessaracoccus aquaemaris sp. nov., isolated from the intestine of a Korean rockfish, Sebastes schlegelii, in a marine aquaculture pond.</title>
        <authorList>
            <person name="Tak E.J."/>
            <person name="Bae J.-W."/>
        </authorList>
    </citation>
    <scope>NUCLEOTIDE SEQUENCE [LARGE SCALE GENOMIC DNA]</scope>
    <source>
        <strain evidence="14">NSG39</strain>
    </source>
</reference>
<dbReference type="UniPathway" id="UPA00034">
    <property type="reaction ID" value="UER00021"/>
</dbReference>
<dbReference type="EMBL" id="CP019606">
    <property type="protein sequence ID" value="AQP46822.1"/>
    <property type="molecule type" value="Genomic_DNA"/>
</dbReference>
<dbReference type="NCBIfam" id="TIGR01910">
    <property type="entry name" value="DapE-ArgE"/>
    <property type="match status" value="1"/>
</dbReference>
<name>A0A1Q2CL39_9ACTN</name>
<dbReference type="Pfam" id="PF07687">
    <property type="entry name" value="M20_dimer"/>
    <property type="match status" value="1"/>
</dbReference>
<comment type="cofactor">
    <cofactor evidence="1">
        <name>Co(2+)</name>
        <dbReference type="ChEBI" id="CHEBI:48828"/>
    </cofactor>
</comment>
<evidence type="ECO:0000256" key="2">
    <source>
        <dbReference type="ARBA" id="ARBA00001947"/>
    </source>
</evidence>
<dbReference type="STRING" id="1332264.BW730_04045"/>
<dbReference type="Proteomes" id="UP000188145">
    <property type="component" value="Chromosome"/>
</dbReference>
<evidence type="ECO:0000256" key="6">
    <source>
        <dbReference type="ARBA" id="ARBA00016853"/>
    </source>
</evidence>
<evidence type="ECO:0000256" key="8">
    <source>
        <dbReference type="ARBA" id="ARBA00022801"/>
    </source>
</evidence>
<dbReference type="SUPFAM" id="SSF55031">
    <property type="entry name" value="Bacterial exopeptidase dimerisation domain"/>
    <property type="match status" value="1"/>
</dbReference>
<keyword evidence="8" id="KW-0378">Hydrolase</keyword>
<protein>
    <recommendedName>
        <fullName evidence="6">Probable succinyl-diaminopimelate desuccinylase</fullName>
        <ecNumber evidence="5">3.5.1.18</ecNumber>
    </recommendedName>
</protein>
<dbReference type="AlphaFoldDB" id="A0A1Q2CL39"/>
<evidence type="ECO:0000313" key="14">
    <source>
        <dbReference type="Proteomes" id="UP000188145"/>
    </source>
</evidence>
<sequence length="426" mass="45429">MTTPQDWEQRILAGIDETSHELLDLAGLLIRTPSENPDGDCTDVAAVIAGHLADAGLSNESHDAGDGRVSVVAHSGTVGEGERHLVLAGHHDVVPVGDVTRWSFPPFAGDVVDGWLRGRGASDMKAGLAGLIHVYVLLHRLGVPLRGRLSLTAVPDEETGGDRGADWLLARGVVDGATGAIIAEPSERAHPTIGQKGSSWFRLTIHGRPGHGSLQPLHGTSANLLAARAIVALQRLWELTPNAPEDVRPLIESSKRYAEEREGFGAGVGEIFERVSLNIGTVRGGTSTNVVADTCVVDCDSRVPIGLTREQVFDKVRAILAEEGIEADVEPLGFASEANWTGTDDPIVATLVGVLRELHDPEAEGVLQWASSDARTFRAHHIPVLQYGPADPHTIHGFDERAHVDDIVLAAKVYALTVVRYLGLTD</sequence>
<evidence type="ECO:0000256" key="1">
    <source>
        <dbReference type="ARBA" id="ARBA00001941"/>
    </source>
</evidence>
<evidence type="ECO:0000256" key="7">
    <source>
        <dbReference type="ARBA" id="ARBA00022723"/>
    </source>
</evidence>
<comment type="catalytic activity">
    <reaction evidence="11">
        <text>N-succinyl-(2S,6S)-2,6-diaminopimelate + H2O = (2S,6S)-2,6-diaminopimelate + succinate</text>
        <dbReference type="Rhea" id="RHEA:22608"/>
        <dbReference type="ChEBI" id="CHEBI:15377"/>
        <dbReference type="ChEBI" id="CHEBI:30031"/>
        <dbReference type="ChEBI" id="CHEBI:57609"/>
        <dbReference type="ChEBI" id="CHEBI:58087"/>
        <dbReference type="EC" id="3.5.1.18"/>
    </reaction>
</comment>
<gene>
    <name evidence="13" type="ORF">BW730_04045</name>
</gene>
<dbReference type="RefSeq" id="WP_077685133.1">
    <property type="nucleotide sequence ID" value="NZ_CP019606.1"/>
</dbReference>
<keyword evidence="7" id="KW-0479">Metal-binding</keyword>
<dbReference type="InterPro" id="IPR002933">
    <property type="entry name" value="Peptidase_M20"/>
</dbReference>
<evidence type="ECO:0000256" key="10">
    <source>
        <dbReference type="ARBA" id="ARBA00023285"/>
    </source>
</evidence>
<dbReference type="PANTHER" id="PTHR43808">
    <property type="entry name" value="ACETYLORNITHINE DEACETYLASE"/>
    <property type="match status" value="1"/>
</dbReference>
<evidence type="ECO:0000256" key="5">
    <source>
        <dbReference type="ARBA" id="ARBA00011921"/>
    </source>
</evidence>
<dbReference type="OrthoDB" id="7055905at2"/>
<dbReference type="Pfam" id="PF01546">
    <property type="entry name" value="Peptidase_M20"/>
    <property type="match status" value="1"/>
</dbReference>
<dbReference type="InterPro" id="IPR001261">
    <property type="entry name" value="ArgE/DapE_CS"/>
</dbReference>
<dbReference type="GO" id="GO:0009089">
    <property type="term" value="P:lysine biosynthetic process via diaminopimelate"/>
    <property type="evidence" value="ECO:0007669"/>
    <property type="project" value="UniProtKB-UniPathway"/>
</dbReference>
<proteinExistence type="inferred from homology"/>
<dbReference type="InterPro" id="IPR036264">
    <property type="entry name" value="Bact_exopeptidase_dim_dom"/>
</dbReference>
<feature type="domain" description="Peptidase M20 dimerisation" evidence="12">
    <location>
        <begin position="193"/>
        <end position="326"/>
    </location>
</feature>
<accession>A0A1Q2CL39</accession>
<dbReference type="InterPro" id="IPR050072">
    <property type="entry name" value="Peptidase_M20A"/>
</dbReference>
<evidence type="ECO:0000256" key="9">
    <source>
        <dbReference type="ARBA" id="ARBA00022833"/>
    </source>
</evidence>
<keyword evidence="9" id="KW-0862">Zinc</keyword>
<evidence type="ECO:0000256" key="4">
    <source>
        <dbReference type="ARBA" id="ARBA00006247"/>
    </source>
</evidence>